<evidence type="ECO:0000313" key="2">
    <source>
        <dbReference type="Proteomes" id="UP001162992"/>
    </source>
</evidence>
<name>A0ACC2AWC6_DIPCM</name>
<dbReference type="EMBL" id="CM055110">
    <property type="protein sequence ID" value="KAJ7521863.1"/>
    <property type="molecule type" value="Genomic_DNA"/>
</dbReference>
<protein>
    <submittedName>
        <fullName evidence="1">Uncharacterized protein</fullName>
    </submittedName>
</protein>
<reference evidence="2" key="1">
    <citation type="journal article" date="2024" name="Proc. Natl. Acad. Sci. U.S.A.">
        <title>Extraordinary preservation of gene collinearity over three hundred million years revealed in homosporous lycophytes.</title>
        <authorList>
            <person name="Li C."/>
            <person name="Wickell D."/>
            <person name="Kuo L.Y."/>
            <person name="Chen X."/>
            <person name="Nie B."/>
            <person name="Liao X."/>
            <person name="Peng D."/>
            <person name="Ji J."/>
            <person name="Jenkins J."/>
            <person name="Williams M."/>
            <person name="Shu S."/>
            <person name="Plott C."/>
            <person name="Barry K."/>
            <person name="Rajasekar S."/>
            <person name="Grimwood J."/>
            <person name="Han X."/>
            <person name="Sun S."/>
            <person name="Hou Z."/>
            <person name="He W."/>
            <person name="Dai G."/>
            <person name="Sun C."/>
            <person name="Schmutz J."/>
            <person name="Leebens-Mack J.H."/>
            <person name="Li F.W."/>
            <person name="Wang L."/>
        </authorList>
    </citation>
    <scope>NUCLEOTIDE SEQUENCE [LARGE SCALE GENOMIC DNA]</scope>
    <source>
        <strain evidence="2">cv. PW_Plant_1</strain>
    </source>
</reference>
<sequence length="3199" mass="360916">MCWTSGSQYGQAVAAGQHRLLTVDETITQWQMMFSKRAFVRLVADVLAKEMDVGIDALKEAARMMESWARIQQESVNWEAVYKSIKALLPGQTFGLYVRAQNAGVTISIPAAKSRSATLAVFRVAASSTEVMSAPGDLSGIFPGWAVTTSAERVQSTSFAKQVADLANSAFEETLPKSRKAGTDVPESRDVADASYVIKWLLPAVAGHSLITGEAGVVRMRKKIRDDVLWKNTRLPWRRSGEYMTVKVVLQSTLMGRLGAHDGLVAYKLIILRVMTLVLRENYPKMDTDVLLQILSKLARRLSKLKQLSTTSQTTPTMHVCVQDALKQSCQMLKAIRTAIIDERWQRIVERETFQSEVIVNANKLDFGKHTKHLLLTARPHLQLILSTSLQPALMKVNEPKCFSRNKFSSWPNMNLVINSSPVDDIGEWLYDFEIWVRDILWPGRQDDVDNLSAELFNLLIKYINLAKNYYKGDALGSSRMILTAVTIVAALDRLAGLECPMLRDYNHGVDTTFLRSLLLPYRDDMEHLVKLEAYFFSRVKDQMFQSISLISEDEPSPQAFSVRFAQRDPHIQKIKNEILEFDRQRELEKLKELFRERKRHDNFVRSAAAMSCNFNTDRYGFESHAYYRCEKCRLNREAAGMRVDIYERPLPEAAHLQDAVLYELMAPISSFIVLRDALHVLNRDVFGVKLDSKDQKQGMWLSHEPLLRWISAQSGRLTTLCSTSKLFAHSHYSSQHPSDANESFIKPNGFNVRLMECARNDKASVATYRSQGDVYSLTTLDADGVYKCLQWTIDGTSHTENQVLARQVKCPPELNLSEYKAFGTLRAGHLLQIRNITRVLEMQTLSLSKPSVVNLFARALWQTGPPIPGKDPGPEGWFRESHLDLREQSFARYVIKQLLFLIENNRENWKDHLALLSIVIIGARVLAMSEVAWEQAAGDVLCRCRAVAENWLDRIEQVLGKMMGSPIDEVQKMRSKLVDVAAIAALTFDVDVRHLKLAMRNKDDVVSWLRAVARIHDNTLLNFESSLGTFQRHLLRRVQNTALRLEETLNELIKTNNSLNDFIVKHWADGEQGQVECWTQYSSPCERWWKSGFKHFSSGRSVILQMDILRGSFLVDGCPVARLPATITGHQDYRRVFGSHVFQVQPAAASSGTFVSVHKLNNSVFTFALMGEDKRLVVKERRHDESELELFPSRFLSGDLPRLLVENYSHWILKTERGMKFKQKQIDSHETDELVLFRPVKFDDDKFADLEAVPFVLNIGSSCVHDTQRDRDLVDVCSPSFRELYDQVLCRLELSCFIHVFVGKLGAVSAELPRMGLSFDIDPISGILRSREQPGFFVPKNQSLGTLVGLRHGLLLQEQILFEHCTLKRCLIVPHSTNSLNISMENYGHFGSHPAVKVDLAEFSSPSIFVFDVDDRLQCLRGPATPKAWLYLALLHASTSHPLPDPFTGLTGTESAMRLLQSPRCWSCKPYEPEAISILLDIARLSPIRDWYPKHLHCMQTVTWPTALFTLTAVDAFHLVVEKLVKDSQRLRVLFPSSDKPPTLPHSTLGIKSYWRSREFFGQEAQMNSEFEKYIGGIPAPLSATMSISVEECDKLKNDDLYSTVRSLAELGHTWDNIGISQIHPLHSLLLNCPTLDGASDRDFSTNPTVGSWRQFAGNKFADCWLDLYNFARQASRQNCREEFTLLLSLLAFLGVEAQHLFLLQCVAVRAEDFKSMDPPVHESYICTHEADFDVNMVNSAIKRCSISFDDWRRENGGTPRTGESRESFSERELRKYDETQAADIENLSGHAWRYWFTYFSSSFSFPSSEAIDSHSATRDVWGLFTRWRRNKELHKFVSNVEEKILKLSCEATGTVKNATVEAPRINHLTIAVTKLEPFRCNMPAVRSISDTSKAESIFRSGQFWAVDSERIPRTQDHVPFDPPPPFLQADETSCEIAKKFHADLRKSWSQRHKVRAQPPRVVTQQQLAAKLRACKIESASRWRAICAAMKPGDDDWTSQALEAAGLWRRVLPVVLLPRLVSPGEACDNLERVRVVLGALAVIWTLEQQAERCLRLMMDSSTPHNDVALQRELANTGHLNWSPKDRPEWLILELEGDYLMRTIQVDVTNRMLHPDGNENAVLQLNMGEGKTSVIVPVLCASISDGQQFARLTVLSSLFRINFDALKFKLGGLLNRRVYTFPCRRDIKVNVHQVGIMKTVYQECIAKHGVVVTRPEHRLSAQLMVLELCRAHPNAGPAAELRDLQELVNSKARDVLDESDLILQVKYQVVYTIGEQMNMDGGALRWKVSQSVLRSAQQHCNDILNKFGADAIEFKAASEGPFVFPHVRLLSEAVNISLCEMIADDLLAGKDDSLPLRQLRGGDRCIIRNFILPAGTGINVSFESIYKILPDGEFLDTILILRGLLCYGVLMHALRLRWRVQFGVRASGQPKMAVPFRAKDVPVERAEYGHPDVAIMLTQLSYYNSGLSDAQMLDAFDRLNRLSTCEVEYRRWLIDVPAGCLPESLRTLSSINLDDFVQRTNVLFPILRRNMRVVDFWLSTAVFPIESKQFEGKLVASAWDLCGRTAEGRPVSGFSGTKDTTLLLPPSIIQRDLPELQGTDGVVIENLLRNENSSYHSFPSCINSSEILEIVVKSKALVLLDVGALMIELSNRDVATKWLGMLCDGSTIEAAIYFDGDNQIMAVDRDGRTAPLPLSPYQRQMDRCVVYLDDVHTRGTDLKIPYGSHACVTLGRGITKDCLVQACMRMRMLGAGHSVSFWASQEVHTSILSILPSPINRPLTSADVLHWVTRNSIEAIKDGFRHWGSQGIAHCRKQAVNYFHESIPGTISLQKLGDLNVEKEITKLLKCYGSERRVIPLPAIMASRLRNMATNMEAEIGVGLDAANIIMKLGRSVLERIEQYAGGIKCFAQVLDEEQERELEHEIEEEEEIQRPGEATPRKPVLSPHVRRLATDGCFDPSSTAFLPLLEALHECASLWQRAEPNAWSDKLFITREFGTVLSPESVSRGVDFLRPVAWLAIVPYKKTQAIVLLSPVEVNSLLPEFRRGRGAHLHMVAPRRRAGQDFMLCERALMLPVVDSSQATFDDLPLIAQLLAFSGSAFFANNREQSAYCDFLGLCPRPRSMTEADAFDRGDIKLDGFILPEKRQAVKSACKTLCGFQESPVPFMADLLSVRGWLGRPSASHVGQILFIGQCDGNVSSG</sequence>
<accession>A0ACC2AWC6</accession>
<dbReference type="Proteomes" id="UP001162992">
    <property type="component" value="Chromosome 19"/>
</dbReference>
<comment type="caution">
    <text evidence="1">The sequence shown here is derived from an EMBL/GenBank/DDBJ whole genome shotgun (WGS) entry which is preliminary data.</text>
</comment>
<evidence type="ECO:0000313" key="1">
    <source>
        <dbReference type="EMBL" id="KAJ7521863.1"/>
    </source>
</evidence>
<keyword evidence="2" id="KW-1185">Reference proteome</keyword>
<gene>
    <name evidence="1" type="ORF">O6H91_19G071900</name>
</gene>
<proteinExistence type="predicted"/>
<organism evidence="1 2">
    <name type="scientific">Diphasiastrum complanatum</name>
    <name type="common">Issler's clubmoss</name>
    <name type="synonym">Lycopodium complanatum</name>
    <dbReference type="NCBI Taxonomy" id="34168"/>
    <lineage>
        <taxon>Eukaryota</taxon>
        <taxon>Viridiplantae</taxon>
        <taxon>Streptophyta</taxon>
        <taxon>Embryophyta</taxon>
        <taxon>Tracheophyta</taxon>
        <taxon>Lycopodiopsida</taxon>
        <taxon>Lycopodiales</taxon>
        <taxon>Lycopodiaceae</taxon>
        <taxon>Lycopodioideae</taxon>
        <taxon>Diphasiastrum</taxon>
    </lineage>
</organism>